<reference evidence="2 3" key="1">
    <citation type="submission" date="2018-07" db="EMBL/GenBank/DDBJ databases">
        <title>Genome sequencing of Moraxellaceae gen. HYN0046.</title>
        <authorList>
            <person name="Kim M."/>
            <person name="Yi H."/>
        </authorList>
    </citation>
    <scope>NUCLEOTIDE SEQUENCE [LARGE SCALE GENOMIC DNA]</scope>
    <source>
        <strain evidence="2 3">HYN0046</strain>
    </source>
</reference>
<keyword evidence="3" id="KW-1185">Reference proteome</keyword>
<dbReference type="CDD" id="cd00093">
    <property type="entry name" value="HTH_XRE"/>
    <property type="match status" value="1"/>
</dbReference>
<organism evidence="2 3">
    <name type="scientific">Aquirhabdus parva</name>
    <dbReference type="NCBI Taxonomy" id="2283318"/>
    <lineage>
        <taxon>Bacteria</taxon>
        <taxon>Pseudomonadati</taxon>
        <taxon>Pseudomonadota</taxon>
        <taxon>Gammaproteobacteria</taxon>
        <taxon>Moraxellales</taxon>
        <taxon>Moraxellaceae</taxon>
        <taxon>Aquirhabdus</taxon>
    </lineage>
</organism>
<dbReference type="AlphaFoldDB" id="A0A345P8L3"/>
<evidence type="ECO:0000313" key="2">
    <source>
        <dbReference type="EMBL" id="AXI03622.1"/>
    </source>
</evidence>
<dbReference type="InterPro" id="IPR001387">
    <property type="entry name" value="Cro/C1-type_HTH"/>
</dbReference>
<protein>
    <submittedName>
        <fullName evidence="2">XRE family transcriptional regulator</fullName>
    </submittedName>
</protein>
<dbReference type="Gene3D" id="1.10.260.40">
    <property type="entry name" value="lambda repressor-like DNA-binding domains"/>
    <property type="match status" value="1"/>
</dbReference>
<dbReference type="SUPFAM" id="SSF47413">
    <property type="entry name" value="lambda repressor-like DNA-binding domains"/>
    <property type="match status" value="1"/>
</dbReference>
<feature type="domain" description="HTH cro/C1-type" evidence="1">
    <location>
        <begin position="19"/>
        <end position="73"/>
    </location>
</feature>
<proteinExistence type="predicted"/>
<gene>
    <name evidence="2" type="ORF">HYN46_12745</name>
</gene>
<dbReference type="GO" id="GO:0003677">
    <property type="term" value="F:DNA binding"/>
    <property type="evidence" value="ECO:0007669"/>
    <property type="project" value="InterPro"/>
</dbReference>
<dbReference type="InterPro" id="IPR010982">
    <property type="entry name" value="Lambda_DNA-bd_dom_sf"/>
</dbReference>
<name>A0A345P8L3_9GAMM</name>
<dbReference type="Proteomes" id="UP000253940">
    <property type="component" value="Chromosome"/>
</dbReference>
<dbReference type="EMBL" id="CP031222">
    <property type="protein sequence ID" value="AXI03622.1"/>
    <property type="molecule type" value="Genomic_DNA"/>
</dbReference>
<dbReference type="PROSITE" id="PS50943">
    <property type="entry name" value="HTH_CROC1"/>
    <property type="match status" value="1"/>
</dbReference>
<dbReference type="KEGG" id="mbah:HYN46_12745"/>
<evidence type="ECO:0000259" key="1">
    <source>
        <dbReference type="PROSITE" id="PS50943"/>
    </source>
</evidence>
<accession>A0A345P8L3</accession>
<evidence type="ECO:0000313" key="3">
    <source>
        <dbReference type="Proteomes" id="UP000253940"/>
    </source>
</evidence>
<sequence length="162" mass="17536">MTAELDLYTSVPALIGSLLAKRRIERDLSQTEAAHFLDIGNSSWSRIENGESSLTIEQLFSICHGMDLKPSGFLALVEEKRDLLARKGVVVSLHKLSKKKQVKLADALKGKSGKDSKGTFVMEVTGTGLWPLIGNVIFESAGLITDEIAPSITPSAGKNKKK</sequence>
<dbReference type="OrthoDB" id="9133643at2"/>
<dbReference type="RefSeq" id="WP_114899730.1">
    <property type="nucleotide sequence ID" value="NZ_CP031222.1"/>
</dbReference>
<dbReference type="Pfam" id="PF01381">
    <property type="entry name" value="HTH_3"/>
    <property type="match status" value="1"/>
</dbReference>
<dbReference type="SMART" id="SM00530">
    <property type="entry name" value="HTH_XRE"/>
    <property type="match status" value="1"/>
</dbReference>